<keyword evidence="2" id="KW-1133">Transmembrane helix</keyword>
<keyword evidence="2" id="KW-0472">Membrane</keyword>
<dbReference type="EMBL" id="JRHO01000014">
    <property type="protein sequence ID" value="KGK97682.1"/>
    <property type="molecule type" value="Genomic_DNA"/>
</dbReference>
<feature type="compositionally biased region" description="Low complexity" evidence="1">
    <location>
        <begin position="170"/>
        <end position="187"/>
    </location>
</feature>
<dbReference type="RefSeq" id="WP_048194670.1">
    <property type="nucleotide sequence ID" value="NZ_CAAGSM010000005.1"/>
</dbReference>
<comment type="caution">
    <text evidence="3">The sequence shown here is derived from an EMBL/GenBank/DDBJ whole genome shotgun (WGS) entry which is preliminary data.</text>
</comment>
<feature type="transmembrane region" description="Helical" evidence="2">
    <location>
        <begin position="284"/>
        <end position="303"/>
    </location>
</feature>
<evidence type="ECO:0008006" key="5">
    <source>
        <dbReference type="Google" id="ProtNLM"/>
    </source>
</evidence>
<accession>A0A099SXR8</accession>
<keyword evidence="4" id="KW-1185">Reference proteome</keyword>
<keyword evidence="2" id="KW-0812">Transmembrane</keyword>
<feature type="region of interest" description="Disordered" evidence="1">
    <location>
        <begin position="163"/>
        <end position="262"/>
    </location>
</feature>
<feature type="compositionally biased region" description="Basic and acidic residues" evidence="1">
    <location>
        <begin position="209"/>
        <end position="225"/>
    </location>
</feature>
<evidence type="ECO:0000313" key="3">
    <source>
        <dbReference type="EMBL" id="KGK97682.1"/>
    </source>
</evidence>
<gene>
    <name evidence="3" type="ORF">LI82_07815</name>
</gene>
<evidence type="ECO:0000256" key="1">
    <source>
        <dbReference type="SAM" id="MobiDB-lite"/>
    </source>
</evidence>
<dbReference type="AlphaFoldDB" id="A0A099SXR8"/>
<sequence length="304" mass="33087">MDLINKLKDKQKDQSAKNWFDLGVQTKSLDKKVQYFTKCLLIEPENVEALRLLADAQDELGMIDAAMGSRARADDIEGSSGIFSQGSGSYTESDTFGSDSFTPDTMALEEEEQLVEENTFSTPESNGSIPFDTSFNEPDQGTEIPGSNNEKWAIFEIAKENEAKKEEESFSTSSASSPQQETNVVVEELTETEDQTVTPDIPASAPEETPTRAKKEPVVVKKQTEQRVATPTMEQTTRQPAAQASATRPAPTPSTSAAIPQAIPQCSISEPIAMKLPMGEIIKFWIVGAVVLIIVGMIMNSLAV</sequence>
<dbReference type="Proteomes" id="UP000029859">
    <property type="component" value="Unassembled WGS sequence"/>
</dbReference>
<protein>
    <recommendedName>
        <fullName evidence="5">Tetratricopeptide repeat protein</fullName>
    </recommendedName>
</protein>
<reference evidence="3 4" key="1">
    <citation type="submission" date="2014-09" db="EMBL/GenBank/DDBJ databases">
        <title>Draft genome sequence of an obligately methylotrophic methanogen, Methanococcoides methylutens, isolated from marine sediment.</title>
        <authorList>
            <person name="Guan Y."/>
            <person name="Ngugi D.K."/>
            <person name="Blom J."/>
            <person name="Ali S."/>
            <person name="Ferry J.G."/>
            <person name="Stingl U."/>
        </authorList>
    </citation>
    <scope>NUCLEOTIDE SEQUENCE [LARGE SCALE GENOMIC DNA]</scope>
    <source>
        <strain evidence="3 4">DSM 2657</strain>
    </source>
</reference>
<proteinExistence type="predicted"/>
<name>A0A099SXR8_METMT</name>
<feature type="compositionally biased region" description="Low complexity" evidence="1">
    <location>
        <begin position="235"/>
        <end position="262"/>
    </location>
</feature>
<evidence type="ECO:0000256" key="2">
    <source>
        <dbReference type="SAM" id="Phobius"/>
    </source>
</evidence>
<dbReference type="OrthoDB" id="142706at2157"/>
<organism evidence="3 4">
    <name type="scientific">Methanococcoides methylutens</name>
    <dbReference type="NCBI Taxonomy" id="2226"/>
    <lineage>
        <taxon>Archaea</taxon>
        <taxon>Methanobacteriati</taxon>
        <taxon>Methanobacteriota</taxon>
        <taxon>Stenosarchaea group</taxon>
        <taxon>Methanomicrobia</taxon>
        <taxon>Methanosarcinales</taxon>
        <taxon>Methanosarcinaceae</taxon>
        <taxon>Methanococcoides</taxon>
    </lineage>
</organism>
<evidence type="ECO:0000313" key="4">
    <source>
        <dbReference type="Proteomes" id="UP000029859"/>
    </source>
</evidence>